<name>A0A1E3ICF0_9TREE</name>
<feature type="region of interest" description="Disordered" evidence="5">
    <location>
        <begin position="1"/>
        <end position="69"/>
    </location>
</feature>
<keyword evidence="2 6" id="KW-0812">Transmembrane</keyword>
<organism evidence="7 8">
    <name type="scientific">Cryptococcus depauperatus CBS 7841</name>
    <dbReference type="NCBI Taxonomy" id="1295531"/>
    <lineage>
        <taxon>Eukaryota</taxon>
        <taxon>Fungi</taxon>
        <taxon>Dikarya</taxon>
        <taxon>Basidiomycota</taxon>
        <taxon>Agaricomycotina</taxon>
        <taxon>Tremellomycetes</taxon>
        <taxon>Tremellales</taxon>
        <taxon>Cryptococcaceae</taxon>
        <taxon>Cryptococcus</taxon>
    </lineage>
</organism>
<evidence type="ECO:0000256" key="5">
    <source>
        <dbReference type="SAM" id="MobiDB-lite"/>
    </source>
</evidence>
<dbReference type="AlphaFoldDB" id="A0A1E3ICF0"/>
<dbReference type="KEGG" id="cdep:91085484"/>
<dbReference type="Pfam" id="PF10332">
    <property type="entry name" value="DUF2418"/>
    <property type="match status" value="1"/>
</dbReference>
<dbReference type="PANTHER" id="PTHR28293">
    <property type="entry name" value="NUCLEAR RIM PROTEIN 1"/>
    <property type="match status" value="1"/>
</dbReference>
<dbReference type="InterPro" id="IPR018819">
    <property type="entry name" value="Nur1/Mug154"/>
</dbReference>
<sequence>MSQSPLARSARKNLPVFAHPPSGLSKSSIPSTPASNNGNSSSSLSISPSSTAGNKYSTPSRKTRETESRYAYASATPYAGIEGLGIPITPRIHYSPTALSTPPQGLSKSSSVPFDMAASAKAARISKQSRFSMPAGENKKRFVRKKPFYQRAFELPSRIKDKFIYHTPNSIEDFLPETRLANPIALGFHIFHFLLVVPLFNSSEDTTTILRSTTKSNKAASRWEQDERTRTGLLSGWGRAIFLFILASLAAGNALYLFTHYRTYDMLLRSADAPVHSPHASPIPAPQIKSRPVGDDEEETTSEEDELRARQNSIIAEQWVKRAAVFILQTIWFLIKSTFHGVLSAFGKSHKGPTFKDLGQKENRIQSLRVWDPPEFCLAFFCVYPPTAPLLTSFLSPYPFLTPFLHLSTSFLLSHLSQSYSQLVKDRMLLSAEVMREYDHRFVYKKVFAHMVDRGTSTNESEFVDF</sequence>
<dbReference type="GeneID" id="91085484"/>
<feature type="compositionally biased region" description="Acidic residues" evidence="5">
    <location>
        <begin position="295"/>
        <end position="306"/>
    </location>
</feature>
<evidence type="ECO:0000313" key="8">
    <source>
        <dbReference type="Proteomes" id="UP000094043"/>
    </source>
</evidence>
<protein>
    <submittedName>
        <fullName evidence="7">Uncharacterized protein</fullName>
    </submittedName>
</protein>
<evidence type="ECO:0000256" key="2">
    <source>
        <dbReference type="ARBA" id="ARBA00022692"/>
    </source>
</evidence>
<dbReference type="EMBL" id="CP143785">
    <property type="protein sequence ID" value="WVN86111.1"/>
    <property type="molecule type" value="Genomic_DNA"/>
</dbReference>
<evidence type="ECO:0000313" key="7">
    <source>
        <dbReference type="EMBL" id="WVN86111.1"/>
    </source>
</evidence>
<dbReference type="Proteomes" id="UP000094043">
    <property type="component" value="Chromosome 2"/>
</dbReference>
<dbReference type="GO" id="GO:0007096">
    <property type="term" value="P:regulation of exit from mitosis"/>
    <property type="evidence" value="ECO:0007669"/>
    <property type="project" value="TreeGrafter"/>
</dbReference>
<evidence type="ECO:0000256" key="3">
    <source>
        <dbReference type="ARBA" id="ARBA00022989"/>
    </source>
</evidence>
<keyword evidence="4 6" id="KW-0472">Membrane</keyword>
<dbReference type="OrthoDB" id="3363151at2759"/>
<dbReference type="GO" id="GO:0012505">
    <property type="term" value="C:endomembrane system"/>
    <property type="evidence" value="ECO:0007669"/>
    <property type="project" value="UniProtKB-SubCell"/>
</dbReference>
<gene>
    <name evidence="7" type="ORF">L203_101271</name>
</gene>
<evidence type="ECO:0000256" key="1">
    <source>
        <dbReference type="ARBA" id="ARBA00004127"/>
    </source>
</evidence>
<dbReference type="GO" id="GO:0043007">
    <property type="term" value="P:maintenance of rDNA"/>
    <property type="evidence" value="ECO:0007669"/>
    <property type="project" value="TreeGrafter"/>
</dbReference>
<reference evidence="7" key="2">
    <citation type="journal article" date="2022" name="Elife">
        <title>Obligate sexual reproduction of a homothallic fungus closely related to the Cryptococcus pathogenic species complex.</title>
        <authorList>
            <person name="Passer A.R."/>
            <person name="Clancey S.A."/>
            <person name="Shea T."/>
            <person name="David-Palma M."/>
            <person name="Averette A.F."/>
            <person name="Boekhout T."/>
            <person name="Porcel B.M."/>
            <person name="Nowrousian M."/>
            <person name="Cuomo C.A."/>
            <person name="Sun S."/>
            <person name="Heitman J."/>
            <person name="Coelho M.A."/>
        </authorList>
    </citation>
    <scope>NUCLEOTIDE SEQUENCE</scope>
    <source>
        <strain evidence="7">CBS 7841</strain>
    </source>
</reference>
<proteinExistence type="predicted"/>
<feature type="compositionally biased region" description="Polar residues" evidence="5">
    <location>
        <begin position="51"/>
        <end position="60"/>
    </location>
</feature>
<reference evidence="7" key="1">
    <citation type="submission" date="2016-06" db="EMBL/GenBank/DDBJ databases">
        <authorList>
            <person name="Cuomo C."/>
            <person name="Litvintseva A."/>
            <person name="Heitman J."/>
            <person name="Chen Y."/>
            <person name="Sun S."/>
            <person name="Springer D."/>
            <person name="Dromer F."/>
            <person name="Young S."/>
            <person name="Zeng Q."/>
            <person name="Chapman S."/>
            <person name="Gujja S."/>
            <person name="Saif S."/>
            <person name="Birren B."/>
        </authorList>
    </citation>
    <scope>NUCLEOTIDE SEQUENCE</scope>
    <source>
        <strain evidence="7">CBS 7841</strain>
    </source>
</reference>
<feature type="region of interest" description="Disordered" evidence="5">
    <location>
        <begin position="278"/>
        <end position="307"/>
    </location>
</feature>
<keyword evidence="8" id="KW-1185">Reference proteome</keyword>
<feature type="compositionally biased region" description="Low complexity" evidence="5">
    <location>
        <begin position="30"/>
        <end position="50"/>
    </location>
</feature>
<accession>A0A1E3ICF0</accession>
<evidence type="ECO:0000256" key="6">
    <source>
        <dbReference type="SAM" id="Phobius"/>
    </source>
</evidence>
<dbReference type="PANTHER" id="PTHR28293:SF1">
    <property type="entry name" value="NUCLEAR RIM PROTEIN 1"/>
    <property type="match status" value="1"/>
</dbReference>
<keyword evidence="3 6" id="KW-1133">Transmembrane helix</keyword>
<feature type="transmembrane region" description="Helical" evidence="6">
    <location>
        <begin position="240"/>
        <end position="259"/>
    </location>
</feature>
<evidence type="ECO:0000256" key="4">
    <source>
        <dbReference type="ARBA" id="ARBA00023136"/>
    </source>
</evidence>
<reference evidence="7" key="3">
    <citation type="submission" date="2024-01" db="EMBL/GenBank/DDBJ databases">
        <authorList>
            <person name="Coelho M.A."/>
            <person name="David-Palma M."/>
            <person name="Shea T."/>
            <person name="Sun S."/>
            <person name="Cuomo C.A."/>
            <person name="Heitman J."/>
        </authorList>
    </citation>
    <scope>NUCLEOTIDE SEQUENCE</scope>
    <source>
        <strain evidence="7">CBS 7841</strain>
    </source>
</reference>
<dbReference type="RefSeq" id="XP_066066811.1">
    <property type="nucleotide sequence ID" value="XM_066210714.1"/>
</dbReference>
<dbReference type="VEuPathDB" id="FungiDB:L203_04373"/>
<comment type="subcellular location">
    <subcellularLocation>
        <location evidence="1">Endomembrane system</location>
        <topology evidence="1">Multi-pass membrane protein</topology>
    </subcellularLocation>
</comment>